<dbReference type="InterPro" id="IPR011935">
    <property type="entry name" value="CHP02231"/>
</dbReference>
<dbReference type="Pfam" id="PF13600">
    <property type="entry name" value="DUF4140"/>
    <property type="match status" value="1"/>
</dbReference>
<keyword evidence="6" id="KW-1185">Reference proteome</keyword>
<sequence>MRKIAIATALVCAAPITAAVAAEQQATSNVDAVTVYPDGASVTRVVRTTVPSGDTTLVLGDFPPGLDPASLRIEGTGPVTVGSIDARPPRPERPANNPALERRLEALRDERATLDDAIAAATARRKFVERYAAEVPFGPGEKAEGARPIGDWRQAFSAVADELAAVDVKIREAKLKQRELDREIQKVEAEARGNPPRKMEVRVDLAAAQAGEATFRITYTMRSARWMPLYDARLDSGNKDRKPAIEIVRRAEIVQQTGEDWQDVALSVSTVRTAAGGNAPELGTLIVRYPQENARPKAYYGGARAPASVAQPAPITQADEQRERRAAEQEAVVDASGFQVVFRVPGRVSVAANEGAKSLRIATGSVEPELMVRAVPAVNPTAFLEAEFKHNDEAPLLPGRVSIYRDGVFVGRSVMPATPKEENVRLGFGADEKIKVTRAVSRKNEGTSGVITTVKTDEREFKIAVRNGHARPMKIQVEDQLPVSEHQDVQVEMLPSTTAPTFKDLRDKRGVLGWVVDAKPGEQKEIKFAWRVKWPNDKAVVYQPGS</sequence>
<feature type="signal peptide" evidence="2">
    <location>
        <begin position="1"/>
        <end position="21"/>
    </location>
</feature>
<feature type="chain" id="PRO_5006615996" description="Mucoidy inhibitor MuiA family protein" evidence="2">
    <location>
        <begin position="22"/>
        <end position="546"/>
    </location>
</feature>
<dbReference type="Proteomes" id="UP000236884">
    <property type="component" value="Chromosome"/>
</dbReference>
<keyword evidence="2" id="KW-0732">Signal</keyword>
<evidence type="ECO:0000256" key="1">
    <source>
        <dbReference type="SAM" id="MobiDB-lite"/>
    </source>
</evidence>
<feature type="domain" description="DUF4140" evidence="4">
    <location>
        <begin position="33"/>
        <end position="127"/>
    </location>
</feature>
<dbReference type="PANTHER" id="PTHR31005">
    <property type="entry name" value="DUF4139 DOMAIN-CONTAINING PROTEIN"/>
    <property type="match status" value="1"/>
</dbReference>
<reference evidence="5 6" key="1">
    <citation type="submission" date="2015-08" db="EMBL/GenBank/DDBJ databases">
        <title>Investigation of the bacterial diversity of lava forest soil.</title>
        <authorList>
            <person name="Lee J.S."/>
        </authorList>
    </citation>
    <scope>NUCLEOTIDE SEQUENCE [LARGE SCALE GENOMIC DNA]</scope>
    <source>
        <strain evidence="5 6">GJW-30</strain>
    </source>
</reference>
<dbReference type="OrthoDB" id="580912at2"/>
<evidence type="ECO:0000259" key="3">
    <source>
        <dbReference type="Pfam" id="PF13598"/>
    </source>
</evidence>
<evidence type="ECO:0000259" key="4">
    <source>
        <dbReference type="Pfam" id="PF13600"/>
    </source>
</evidence>
<dbReference type="KEGG" id="vgo:GJW-30_1_04203"/>
<dbReference type="InterPro" id="IPR037291">
    <property type="entry name" value="DUF4139"/>
</dbReference>
<dbReference type="NCBIfam" id="TIGR02231">
    <property type="entry name" value="mucoidy inhibitor MuiA family protein"/>
    <property type="match status" value="1"/>
</dbReference>
<dbReference type="Pfam" id="PF13598">
    <property type="entry name" value="DUF4139"/>
    <property type="match status" value="1"/>
</dbReference>
<proteinExistence type="predicted"/>
<feature type="domain" description="DUF4139" evidence="3">
    <location>
        <begin position="216"/>
        <end position="536"/>
    </location>
</feature>
<protein>
    <recommendedName>
        <fullName evidence="7">Mucoidy inhibitor MuiA family protein</fullName>
    </recommendedName>
</protein>
<evidence type="ECO:0000313" key="6">
    <source>
        <dbReference type="Proteomes" id="UP000236884"/>
    </source>
</evidence>
<evidence type="ECO:0000256" key="2">
    <source>
        <dbReference type="SAM" id="SignalP"/>
    </source>
</evidence>
<name>A0A0S3Q0D5_9BRAD</name>
<dbReference type="InterPro" id="IPR025554">
    <property type="entry name" value="DUF4140"/>
</dbReference>
<dbReference type="EMBL" id="AP014946">
    <property type="protein sequence ID" value="BAT61643.1"/>
    <property type="molecule type" value="Genomic_DNA"/>
</dbReference>
<dbReference type="PANTHER" id="PTHR31005:SF8">
    <property type="entry name" value="DUF4139 DOMAIN-CONTAINING PROTEIN"/>
    <property type="match status" value="1"/>
</dbReference>
<evidence type="ECO:0000313" key="5">
    <source>
        <dbReference type="EMBL" id="BAT61643.1"/>
    </source>
</evidence>
<feature type="region of interest" description="Disordered" evidence="1">
    <location>
        <begin position="80"/>
        <end position="99"/>
    </location>
</feature>
<accession>A0A0S3Q0D5</accession>
<dbReference type="RefSeq" id="WP_096358313.1">
    <property type="nucleotide sequence ID" value="NZ_AP014946.1"/>
</dbReference>
<organism evidence="5 6">
    <name type="scientific">Variibacter gotjawalensis</name>
    <dbReference type="NCBI Taxonomy" id="1333996"/>
    <lineage>
        <taxon>Bacteria</taxon>
        <taxon>Pseudomonadati</taxon>
        <taxon>Pseudomonadota</taxon>
        <taxon>Alphaproteobacteria</taxon>
        <taxon>Hyphomicrobiales</taxon>
        <taxon>Nitrobacteraceae</taxon>
        <taxon>Variibacter</taxon>
    </lineage>
</organism>
<dbReference type="AlphaFoldDB" id="A0A0S3Q0D5"/>
<evidence type="ECO:0008006" key="7">
    <source>
        <dbReference type="Google" id="ProtNLM"/>
    </source>
</evidence>
<gene>
    <name evidence="5" type="ORF">GJW-30_1_04203</name>
</gene>